<accession>A0A239ABX1</accession>
<proteinExistence type="predicted"/>
<organism evidence="2 3">
    <name type="scientific">Streptosporangium subroseum</name>
    <dbReference type="NCBI Taxonomy" id="106412"/>
    <lineage>
        <taxon>Bacteria</taxon>
        <taxon>Bacillati</taxon>
        <taxon>Actinomycetota</taxon>
        <taxon>Actinomycetes</taxon>
        <taxon>Streptosporangiales</taxon>
        <taxon>Streptosporangiaceae</taxon>
        <taxon>Streptosporangium</taxon>
    </lineage>
</organism>
<dbReference type="Proteomes" id="UP000198282">
    <property type="component" value="Unassembled WGS sequence"/>
</dbReference>
<keyword evidence="3" id="KW-1185">Reference proteome</keyword>
<sequence>MRHLDQKRQGNGSAPCGSGVPPEHRLPSGRQALRLSFSISGGSTAPSDEHPGLDFPAELNPRHMKERT</sequence>
<evidence type="ECO:0000313" key="3">
    <source>
        <dbReference type="Proteomes" id="UP000198282"/>
    </source>
</evidence>
<protein>
    <submittedName>
        <fullName evidence="2">Uncharacterized protein</fullName>
    </submittedName>
</protein>
<dbReference type="RefSeq" id="WP_143653045.1">
    <property type="nucleotide sequence ID" value="NZ_FZOD01000001.1"/>
</dbReference>
<evidence type="ECO:0000313" key="2">
    <source>
        <dbReference type="EMBL" id="SNR92383.1"/>
    </source>
</evidence>
<name>A0A239ABX1_9ACTN</name>
<dbReference type="AlphaFoldDB" id="A0A239ABX1"/>
<evidence type="ECO:0000256" key="1">
    <source>
        <dbReference type="SAM" id="MobiDB-lite"/>
    </source>
</evidence>
<feature type="region of interest" description="Disordered" evidence="1">
    <location>
        <begin position="1"/>
        <end position="68"/>
    </location>
</feature>
<gene>
    <name evidence="2" type="ORF">SAMN05216276_1001239</name>
</gene>
<dbReference type="EMBL" id="FZOD01000001">
    <property type="protein sequence ID" value="SNR92383.1"/>
    <property type="molecule type" value="Genomic_DNA"/>
</dbReference>
<feature type="compositionally biased region" description="Polar residues" evidence="1">
    <location>
        <begin position="37"/>
        <end position="46"/>
    </location>
</feature>
<reference evidence="2 3" key="1">
    <citation type="submission" date="2017-06" db="EMBL/GenBank/DDBJ databases">
        <authorList>
            <person name="Kim H.J."/>
            <person name="Triplett B.A."/>
        </authorList>
    </citation>
    <scope>NUCLEOTIDE SEQUENCE [LARGE SCALE GENOMIC DNA]</scope>
    <source>
        <strain evidence="2 3">CGMCC 4.2132</strain>
    </source>
</reference>